<evidence type="ECO:0000256" key="7">
    <source>
        <dbReference type="SAM" id="MobiDB-lite"/>
    </source>
</evidence>
<reference evidence="9 10" key="1">
    <citation type="submission" date="2018-06" db="EMBL/GenBank/DDBJ databases">
        <authorList>
            <consortium name="Pathogen Informatics"/>
            <person name="Doyle S."/>
        </authorList>
    </citation>
    <scope>NUCLEOTIDE SEQUENCE [LARGE SCALE GENOMIC DNA]</scope>
    <source>
        <strain evidence="9 10">NCTC10211</strain>
    </source>
</reference>
<dbReference type="GO" id="GO:0005506">
    <property type="term" value="F:iron ion binding"/>
    <property type="evidence" value="ECO:0007669"/>
    <property type="project" value="InterPro"/>
</dbReference>
<dbReference type="EMBL" id="UGYK01000002">
    <property type="protein sequence ID" value="SUI46627.1"/>
    <property type="molecule type" value="Genomic_DNA"/>
</dbReference>
<dbReference type="Gene3D" id="3.90.380.10">
    <property type="entry name" value="Naphthalene 1,2-dioxygenase Alpha Subunit, Chain A, domain 1"/>
    <property type="match status" value="2"/>
</dbReference>
<dbReference type="EC" id="1.14.12.1" evidence="9"/>
<dbReference type="InterPro" id="IPR015879">
    <property type="entry name" value="Ring_hydroxy_dOase_asu_C_dom"/>
</dbReference>
<evidence type="ECO:0000259" key="8">
    <source>
        <dbReference type="PROSITE" id="PS51296"/>
    </source>
</evidence>
<dbReference type="AlphaFoldDB" id="A0A379YKH0"/>
<dbReference type="InterPro" id="IPR017941">
    <property type="entry name" value="Rieske_2Fe-2S"/>
</dbReference>
<dbReference type="Gene3D" id="2.102.10.10">
    <property type="entry name" value="Rieske [2Fe-2S] iron-sulphur domain"/>
    <property type="match status" value="1"/>
</dbReference>
<evidence type="ECO:0000256" key="3">
    <source>
        <dbReference type="ARBA" id="ARBA00022723"/>
    </source>
</evidence>
<keyword evidence="5" id="KW-0408">Iron</keyword>
<keyword evidence="9" id="KW-0223">Dioxygenase</keyword>
<dbReference type="GO" id="GO:0018618">
    <property type="term" value="F:anthranilate 1,2-dioxygenase (deaminating, decarboxylating) activity"/>
    <property type="evidence" value="ECO:0007669"/>
    <property type="project" value="UniProtKB-EC"/>
</dbReference>
<dbReference type="Pfam" id="PF00355">
    <property type="entry name" value="Rieske"/>
    <property type="match status" value="1"/>
</dbReference>
<dbReference type="PROSITE" id="PS51296">
    <property type="entry name" value="RIESKE"/>
    <property type="match status" value="1"/>
</dbReference>
<sequence>MAHRSELAEPNDYITREIIGENILVVRGRDKVLRAFYNVCPHRGHQLLAGDGRAKNVITCPYHAWAFKLDGELAHARNCENVQNFDKENSHLVPVRVEEYAGFIYVNLDSQAGTVEDQLPGLGAKVREACPQVDDLKLAARFVTRTPANWKNIVDNYLECYHCGPAHPGFADSVQVDRYWHTLHGNWTLQFGYARPSEQSFKFEEGKEASFHGIWLWPCTMFNMPPLEGMMTVIYEFPVDAETTLQHYDIYFTNADLSDEQLKLIDWYRDVFRPEDLRLVESVQKGLKSRGYRGQGRIMADGAGSGVSEHGIAHFHNLLAQVYQRLMRRGPMAPPLTCEVLVNISDRALFRQQAYINGQWRDARQPGNPAGERSRHRPNSSAACPTWRRPKPNGRSDAAQAGAGRLARAAGATARAAAAPLVRTDAGTPAGSGQPE</sequence>
<evidence type="ECO:0000256" key="6">
    <source>
        <dbReference type="ARBA" id="ARBA00023014"/>
    </source>
</evidence>
<dbReference type="Pfam" id="PF00848">
    <property type="entry name" value="Ring_hydroxyl_A"/>
    <property type="match status" value="1"/>
</dbReference>
<name>A0A379YKH0_SERMA</name>
<dbReference type="PANTHER" id="PTHR43756">
    <property type="entry name" value="CHOLINE MONOOXYGENASE, CHLOROPLASTIC"/>
    <property type="match status" value="1"/>
</dbReference>
<dbReference type="InterPro" id="IPR001663">
    <property type="entry name" value="Rng_hydr_dOase-A"/>
</dbReference>
<dbReference type="SUPFAM" id="SSF55961">
    <property type="entry name" value="Bet v1-like"/>
    <property type="match status" value="1"/>
</dbReference>
<evidence type="ECO:0000313" key="10">
    <source>
        <dbReference type="Proteomes" id="UP000254765"/>
    </source>
</evidence>
<proteinExistence type="predicted"/>
<dbReference type="CDD" id="cd03469">
    <property type="entry name" value="Rieske_RO_Alpha_N"/>
    <property type="match status" value="1"/>
</dbReference>
<evidence type="ECO:0000256" key="4">
    <source>
        <dbReference type="ARBA" id="ARBA00023002"/>
    </source>
</evidence>
<accession>A0A379YKH0</accession>
<keyword evidence="4 9" id="KW-0560">Oxidoreductase</keyword>
<keyword evidence="3" id="KW-0479">Metal-binding</keyword>
<dbReference type="GO" id="GO:0051537">
    <property type="term" value="F:2 iron, 2 sulfur cluster binding"/>
    <property type="evidence" value="ECO:0007669"/>
    <property type="project" value="UniProtKB-KW"/>
</dbReference>
<dbReference type="PRINTS" id="PR00090">
    <property type="entry name" value="RNGDIOXGNASE"/>
</dbReference>
<comment type="cofactor">
    <cofactor evidence="1">
        <name>Fe cation</name>
        <dbReference type="ChEBI" id="CHEBI:24875"/>
    </cofactor>
</comment>
<feature type="domain" description="Rieske" evidence="8">
    <location>
        <begin position="1"/>
        <end position="106"/>
    </location>
</feature>
<gene>
    <name evidence="9" type="primary">antA</name>
    <name evidence="9" type="ORF">NCTC10211_02049</name>
</gene>
<organism evidence="9 10">
    <name type="scientific">Serratia marcescens</name>
    <dbReference type="NCBI Taxonomy" id="615"/>
    <lineage>
        <taxon>Bacteria</taxon>
        <taxon>Pseudomonadati</taxon>
        <taxon>Pseudomonadota</taxon>
        <taxon>Gammaproteobacteria</taxon>
        <taxon>Enterobacterales</taxon>
        <taxon>Yersiniaceae</taxon>
        <taxon>Serratia</taxon>
    </lineage>
</organism>
<protein>
    <submittedName>
        <fullName evidence="9">Anthranilate 1,2-dioxygenase large subunit</fullName>
        <ecNumber evidence="9">1.14.12.1</ecNumber>
    </submittedName>
</protein>
<feature type="region of interest" description="Disordered" evidence="7">
    <location>
        <begin position="360"/>
        <end position="436"/>
    </location>
</feature>
<dbReference type="InterPro" id="IPR036922">
    <property type="entry name" value="Rieske_2Fe-2S_sf"/>
</dbReference>
<keyword evidence="6" id="KW-0411">Iron-sulfur</keyword>
<dbReference type="Proteomes" id="UP000254765">
    <property type="component" value="Unassembled WGS sequence"/>
</dbReference>
<dbReference type="PANTHER" id="PTHR43756:SF5">
    <property type="entry name" value="CHOLINE MONOOXYGENASE, CHLOROPLASTIC"/>
    <property type="match status" value="1"/>
</dbReference>
<dbReference type="CDD" id="cd08886">
    <property type="entry name" value="RHO_alpha_C_2"/>
    <property type="match status" value="1"/>
</dbReference>
<keyword evidence="2" id="KW-0001">2Fe-2S</keyword>
<evidence type="ECO:0000256" key="5">
    <source>
        <dbReference type="ARBA" id="ARBA00023004"/>
    </source>
</evidence>
<evidence type="ECO:0000256" key="2">
    <source>
        <dbReference type="ARBA" id="ARBA00022714"/>
    </source>
</evidence>
<feature type="compositionally biased region" description="Low complexity" evidence="7">
    <location>
        <begin position="398"/>
        <end position="419"/>
    </location>
</feature>
<evidence type="ECO:0000313" key="9">
    <source>
        <dbReference type="EMBL" id="SUI46627.1"/>
    </source>
</evidence>
<dbReference type="SUPFAM" id="SSF50022">
    <property type="entry name" value="ISP domain"/>
    <property type="match status" value="1"/>
</dbReference>
<evidence type="ECO:0000256" key="1">
    <source>
        <dbReference type="ARBA" id="ARBA00001962"/>
    </source>
</evidence>